<protein>
    <submittedName>
        <fullName evidence="6">Immune-associated nucleotide-binding protein 11-like</fullName>
    </submittedName>
</protein>
<dbReference type="PANTHER" id="PTHR10903:SF184">
    <property type="entry name" value="GTP-BINDING PROTEIN A"/>
    <property type="match status" value="1"/>
</dbReference>
<dbReference type="Pfam" id="PF02758">
    <property type="entry name" value="PYRIN"/>
    <property type="match status" value="1"/>
</dbReference>
<evidence type="ECO:0000259" key="5">
    <source>
        <dbReference type="PROSITE" id="PS50824"/>
    </source>
</evidence>
<dbReference type="InterPro" id="IPR004020">
    <property type="entry name" value="DAPIN"/>
</dbReference>
<dbReference type="EMBL" id="JAICCE010000008">
    <property type="protein sequence ID" value="KAG9274544.1"/>
    <property type="molecule type" value="Genomic_DNA"/>
</dbReference>
<dbReference type="SUPFAM" id="SSF47986">
    <property type="entry name" value="DEATH domain"/>
    <property type="match status" value="1"/>
</dbReference>
<accession>A0A8T2LUD8</accession>
<feature type="region of interest" description="Disordered" evidence="4">
    <location>
        <begin position="250"/>
        <end position="271"/>
    </location>
</feature>
<keyword evidence="3" id="KW-0342">GTP-binding</keyword>
<feature type="domain" description="Pyrin" evidence="5">
    <location>
        <begin position="325"/>
        <end position="410"/>
    </location>
</feature>
<dbReference type="Pfam" id="PF04548">
    <property type="entry name" value="AIG1"/>
    <property type="match status" value="1"/>
</dbReference>
<organism evidence="6 7">
    <name type="scientific">Astyanax mexicanus</name>
    <name type="common">Blind cave fish</name>
    <name type="synonym">Astyanax fasciatus mexicanus</name>
    <dbReference type="NCBI Taxonomy" id="7994"/>
    <lineage>
        <taxon>Eukaryota</taxon>
        <taxon>Metazoa</taxon>
        <taxon>Chordata</taxon>
        <taxon>Craniata</taxon>
        <taxon>Vertebrata</taxon>
        <taxon>Euteleostomi</taxon>
        <taxon>Actinopterygii</taxon>
        <taxon>Neopterygii</taxon>
        <taxon>Teleostei</taxon>
        <taxon>Ostariophysi</taxon>
        <taxon>Characiformes</taxon>
        <taxon>Characoidei</taxon>
        <taxon>Acestrorhamphidae</taxon>
        <taxon>Acestrorhamphinae</taxon>
        <taxon>Astyanax</taxon>
    </lineage>
</organism>
<dbReference type="InterPro" id="IPR027417">
    <property type="entry name" value="P-loop_NTPase"/>
</dbReference>
<evidence type="ECO:0000256" key="4">
    <source>
        <dbReference type="SAM" id="MobiDB-lite"/>
    </source>
</evidence>
<dbReference type="Proteomes" id="UP000752171">
    <property type="component" value="Unassembled WGS sequence"/>
</dbReference>
<dbReference type="InterPro" id="IPR045058">
    <property type="entry name" value="GIMA/IAN/Toc"/>
</dbReference>
<dbReference type="InterPro" id="IPR006703">
    <property type="entry name" value="G_AIG1"/>
</dbReference>
<dbReference type="SUPFAM" id="SSF52540">
    <property type="entry name" value="P-loop containing nucleoside triphosphate hydrolases"/>
    <property type="match status" value="1"/>
</dbReference>
<comment type="similarity">
    <text evidence="1">Belongs to the TRAFAC class TrmE-Era-EngA-EngB-Septin-like GTPase superfamily. AIG1/Toc34/Toc159-like paraseptin GTPase family. IAN subfamily.</text>
</comment>
<name>A0A8T2LUD8_ASTMX</name>
<keyword evidence="2" id="KW-0547">Nucleotide-binding</keyword>
<dbReference type="Gene3D" id="1.10.533.10">
    <property type="entry name" value="Death Domain, Fas"/>
    <property type="match status" value="1"/>
</dbReference>
<feature type="compositionally biased region" description="Acidic residues" evidence="4">
    <location>
        <begin position="252"/>
        <end position="263"/>
    </location>
</feature>
<comment type="caution">
    <text evidence="6">The sequence shown here is derived from an EMBL/GenBank/DDBJ whole genome shotgun (WGS) entry which is preliminary data.</text>
</comment>
<dbReference type="PROSITE" id="PS50824">
    <property type="entry name" value="DAPIN"/>
    <property type="match status" value="1"/>
</dbReference>
<evidence type="ECO:0000256" key="1">
    <source>
        <dbReference type="ARBA" id="ARBA00008535"/>
    </source>
</evidence>
<proteinExistence type="inferred from homology"/>
<reference evidence="6 7" key="1">
    <citation type="submission" date="2021-07" db="EMBL/GenBank/DDBJ databases">
        <authorList>
            <person name="Imarazene B."/>
            <person name="Zahm M."/>
            <person name="Klopp C."/>
            <person name="Cabau C."/>
            <person name="Beille S."/>
            <person name="Jouanno E."/>
            <person name="Castinel A."/>
            <person name="Lluch J."/>
            <person name="Gil L."/>
            <person name="Kuchtly C."/>
            <person name="Lopez Roques C."/>
            <person name="Donnadieu C."/>
            <person name="Parrinello H."/>
            <person name="Journot L."/>
            <person name="Du K."/>
            <person name="Schartl M."/>
            <person name="Retaux S."/>
            <person name="Guiguen Y."/>
        </authorList>
    </citation>
    <scope>NUCLEOTIDE SEQUENCE [LARGE SCALE GENOMIC DNA]</scope>
    <source>
        <strain evidence="6">Pach_M1</strain>
        <tissue evidence="6">Testis</tissue>
    </source>
</reference>
<gene>
    <name evidence="6" type="primary">GIMAP4</name>
    <name evidence="6" type="ORF">AMEX_G11475</name>
</gene>
<sequence length="411" mass="47564">DDPLFKELHLVIIGSHGSGKNDIGNAILRKKAFTSPSFFAKHYVKKERTVFGTKVTIVRAPGWSGELDSHENHSELKQEIKDAVNSFEKGPHAIILAIKWNSNLTQTTQATLEKLLTRRFWEHTIIISKEDLKKTNNENIDSLIEELNNRYCQLPKRSSLRNSKKLIEDIALMIAEKENVPLHFPVNENEKHDESHEKNNLLQSVRQKIQTLEELDAKAITDRTMARKSIKRLQNIGRIYESFDLDSTLLEEKEEEEEEEEKEESTVQATAEIHPKEASRHLGCAEMTSTIDASQNATEVNSNFNWKPSVSTYSEDDLRGWHGCLVNILEDLTQEQFKKMTTKICNMKDDRILRVHVENQNPDRLAVVMIEHWGEKKCIIYTRDILKDIPRNDTKIINLILPYLQMIEESW</sequence>
<dbReference type="PANTHER" id="PTHR10903">
    <property type="entry name" value="GTPASE, IMAP FAMILY MEMBER-RELATED"/>
    <property type="match status" value="1"/>
</dbReference>
<evidence type="ECO:0000313" key="7">
    <source>
        <dbReference type="Proteomes" id="UP000752171"/>
    </source>
</evidence>
<evidence type="ECO:0000256" key="2">
    <source>
        <dbReference type="ARBA" id="ARBA00022741"/>
    </source>
</evidence>
<dbReference type="OrthoDB" id="8954335at2759"/>
<dbReference type="Gene3D" id="3.40.50.300">
    <property type="entry name" value="P-loop containing nucleotide triphosphate hydrolases"/>
    <property type="match status" value="1"/>
</dbReference>
<dbReference type="InterPro" id="IPR011029">
    <property type="entry name" value="DEATH-like_dom_sf"/>
</dbReference>
<dbReference type="GO" id="GO:0005525">
    <property type="term" value="F:GTP binding"/>
    <property type="evidence" value="ECO:0007669"/>
    <property type="project" value="UniProtKB-KW"/>
</dbReference>
<feature type="non-terminal residue" evidence="6">
    <location>
        <position position="411"/>
    </location>
</feature>
<dbReference type="AlphaFoldDB" id="A0A8T2LUD8"/>
<evidence type="ECO:0000313" key="6">
    <source>
        <dbReference type="EMBL" id="KAG9274544.1"/>
    </source>
</evidence>
<evidence type="ECO:0000256" key="3">
    <source>
        <dbReference type="ARBA" id="ARBA00023134"/>
    </source>
</evidence>